<dbReference type="Pfam" id="PF04646">
    <property type="entry name" value="DUF604"/>
    <property type="match status" value="1"/>
</dbReference>
<feature type="compositionally biased region" description="Basic and acidic residues" evidence="1">
    <location>
        <begin position="16"/>
        <end position="26"/>
    </location>
</feature>
<reference evidence="2" key="1">
    <citation type="submission" date="2020-06" db="EMBL/GenBank/DDBJ databases">
        <authorList>
            <person name="Li T."/>
            <person name="Hu X."/>
            <person name="Zhang T."/>
            <person name="Song X."/>
            <person name="Zhang H."/>
            <person name="Dai N."/>
            <person name="Sheng W."/>
            <person name="Hou X."/>
            <person name="Wei L."/>
        </authorList>
    </citation>
    <scope>NUCLEOTIDE SEQUENCE</scope>
    <source>
        <strain evidence="2">G02</strain>
        <tissue evidence="2">Leaf</tissue>
    </source>
</reference>
<feature type="region of interest" description="Disordered" evidence="1">
    <location>
        <begin position="1"/>
        <end position="29"/>
    </location>
</feature>
<evidence type="ECO:0000313" key="2">
    <source>
        <dbReference type="EMBL" id="KAL0329837.1"/>
    </source>
</evidence>
<evidence type="ECO:0000256" key="1">
    <source>
        <dbReference type="SAM" id="MobiDB-lite"/>
    </source>
</evidence>
<name>A0AAW2MED3_SESRA</name>
<protein>
    <submittedName>
        <fullName evidence="2">Uncharacterized protein</fullName>
    </submittedName>
</protein>
<comment type="caution">
    <text evidence="2">The sequence shown here is derived from an EMBL/GenBank/DDBJ whole genome shotgun (WGS) entry which is preliminary data.</text>
</comment>
<accession>A0AAW2MED3</accession>
<proteinExistence type="predicted"/>
<gene>
    <name evidence="2" type="ORF">Sradi_4970400</name>
</gene>
<dbReference type="InterPro" id="IPR006740">
    <property type="entry name" value="DUF604"/>
</dbReference>
<sequence>MVGAGEENVDCLARQPRQDLQKRESEPAGAENFRRHVAFRLPPVFSRIVSETLRIDAYRGTLDCTAPMIECRLVWLNSEFHSLKLGFHQYDVYGNLFGLLAAHPVTPLVSLHHLDVSLFPNVTRVQALQRLKIPMQLDSAGLMQQSICYDKTNGWTVSVSWGFAIQIFREIDIS</sequence>
<reference evidence="2" key="2">
    <citation type="journal article" date="2024" name="Plant">
        <title>Genomic evolution and insights into agronomic trait innovations of Sesamum species.</title>
        <authorList>
            <person name="Miao H."/>
            <person name="Wang L."/>
            <person name="Qu L."/>
            <person name="Liu H."/>
            <person name="Sun Y."/>
            <person name="Le M."/>
            <person name="Wang Q."/>
            <person name="Wei S."/>
            <person name="Zheng Y."/>
            <person name="Lin W."/>
            <person name="Duan Y."/>
            <person name="Cao H."/>
            <person name="Xiong S."/>
            <person name="Wang X."/>
            <person name="Wei L."/>
            <person name="Li C."/>
            <person name="Ma Q."/>
            <person name="Ju M."/>
            <person name="Zhao R."/>
            <person name="Li G."/>
            <person name="Mu C."/>
            <person name="Tian Q."/>
            <person name="Mei H."/>
            <person name="Zhang T."/>
            <person name="Gao T."/>
            <person name="Zhang H."/>
        </authorList>
    </citation>
    <scope>NUCLEOTIDE SEQUENCE</scope>
    <source>
        <strain evidence="2">G02</strain>
    </source>
</reference>
<dbReference type="EMBL" id="JACGWJ010000022">
    <property type="protein sequence ID" value="KAL0329837.1"/>
    <property type="molecule type" value="Genomic_DNA"/>
</dbReference>
<dbReference type="PANTHER" id="PTHR10811">
    <property type="entry name" value="FRINGE-RELATED"/>
    <property type="match status" value="1"/>
</dbReference>
<organism evidence="2">
    <name type="scientific">Sesamum radiatum</name>
    <name type="common">Black benniseed</name>
    <dbReference type="NCBI Taxonomy" id="300843"/>
    <lineage>
        <taxon>Eukaryota</taxon>
        <taxon>Viridiplantae</taxon>
        <taxon>Streptophyta</taxon>
        <taxon>Embryophyta</taxon>
        <taxon>Tracheophyta</taxon>
        <taxon>Spermatophyta</taxon>
        <taxon>Magnoliopsida</taxon>
        <taxon>eudicotyledons</taxon>
        <taxon>Gunneridae</taxon>
        <taxon>Pentapetalae</taxon>
        <taxon>asterids</taxon>
        <taxon>lamiids</taxon>
        <taxon>Lamiales</taxon>
        <taxon>Pedaliaceae</taxon>
        <taxon>Sesamum</taxon>
    </lineage>
</organism>
<dbReference type="AlphaFoldDB" id="A0AAW2MED3"/>